<accession>A0A2B4R4D7</accession>
<dbReference type="Proteomes" id="UP000225706">
    <property type="component" value="Unassembled WGS sequence"/>
</dbReference>
<dbReference type="GO" id="GO:0016987">
    <property type="term" value="F:sigma factor activity"/>
    <property type="evidence" value="ECO:0007669"/>
    <property type="project" value="UniProtKB-KW"/>
</dbReference>
<evidence type="ECO:0000256" key="5">
    <source>
        <dbReference type="ARBA" id="ARBA00023015"/>
    </source>
</evidence>
<dbReference type="PROSITE" id="PS50044">
    <property type="entry name" value="SIGMA54_3"/>
    <property type="match status" value="1"/>
</dbReference>
<keyword evidence="5" id="KW-0805">Transcription regulation</keyword>
<evidence type="ECO:0000256" key="2">
    <source>
        <dbReference type="ARBA" id="ARBA00022478"/>
    </source>
</evidence>
<evidence type="ECO:0000259" key="12">
    <source>
        <dbReference type="Pfam" id="PF04963"/>
    </source>
</evidence>
<dbReference type="GO" id="GO:0003677">
    <property type="term" value="F:DNA binding"/>
    <property type="evidence" value="ECO:0007669"/>
    <property type="project" value="UniProtKB-KW"/>
</dbReference>
<dbReference type="GO" id="GO:0016887">
    <property type="term" value="F:ATP hydrolysis activity"/>
    <property type="evidence" value="ECO:0007669"/>
    <property type="project" value="InterPro"/>
</dbReference>
<dbReference type="OrthoDB" id="10255969at2759"/>
<gene>
    <name evidence="13" type="primary">rpoN</name>
    <name evidence="13" type="ORF">AWC38_SpisGene24954</name>
</gene>
<evidence type="ECO:0000259" key="10">
    <source>
        <dbReference type="Pfam" id="PF00005"/>
    </source>
</evidence>
<keyword evidence="7" id="KW-0238">DNA-binding</keyword>
<dbReference type="PANTHER" id="PTHR32248">
    <property type="entry name" value="RNA POLYMERASE SIGMA-54 FACTOR"/>
    <property type="match status" value="1"/>
</dbReference>
<dbReference type="GO" id="GO:0001216">
    <property type="term" value="F:DNA-binding transcription activator activity"/>
    <property type="evidence" value="ECO:0007669"/>
    <property type="project" value="InterPro"/>
</dbReference>
<keyword evidence="14" id="KW-1185">Reference proteome</keyword>
<evidence type="ECO:0000256" key="4">
    <source>
        <dbReference type="ARBA" id="ARBA00022695"/>
    </source>
</evidence>
<feature type="domain" description="RNA polymerase sigma factor 54 core-binding" evidence="12">
    <location>
        <begin position="226"/>
        <end position="414"/>
    </location>
</feature>
<evidence type="ECO:0000259" key="11">
    <source>
        <dbReference type="Pfam" id="PF04552"/>
    </source>
</evidence>
<dbReference type="InterPro" id="IPR003439">
    <property type="entry name" value="ABC_transporter-like_ATP-bd"/>
</dbReference>
<sequence>MGVGYLPQEASIFRGLTVEQNIRAILEVAEKKPDRREERLEELLNEFMISHLRSSLAITLSGGERRRVEIARALAANPSYMMLDEPLAGIDPIAVRDIRELVAKLKDLNIVDQSAKGGGVTPMSIAQRIVQKQSQTLALTPQLRQSIELLALSYQDLLEQISQTALENPFLELKESASSIEESSPVKDDNEETGEESNLWTGNSAFDTHNHRSNNSFETTPNADKFSHIADTPPSLREHLLQQANVTFQDIEERLIASQIIDEIDEAGYLEGQSLKSISRRLETPEENVRKIWEILRTFDPVGVFSHTLAECLEAQLKEKKLWQKGVELFLQNLEFVAKQDLKELKKITGWSQKKILSFLQDLKTLTPKPGLLFHNEPISIRIPDVIVEKKTTGQWQILLNPETLPKVLVNETYSTEILSDACDKETKSYVQNRLSEANWLVKALDQRATTMLKVSKVTMSRQISFLKHGIKSLLPLTLKDVSEKIEMHESTVSRAIAHKYVGTPRGIFPMKYFFTTSIASFTNTMLPPEKWTVE</sequence>
<name>A0A2B4R4D7_STYPI</name>
<comment type="caution">
    <text evidence="13">The sequence shown here is derived from an EMBL/GenBank/DDBJ whole genome shotgun (WGS) entry which is preliminary data.</text>
</comment>
<proteinExistence type="inferred from homology"/>
<keyword evidence="3" id="KW-0808">Transferase</keyword>
<dbReference type="GO" id="GO:0005524">
    <property type="term" value="F:ATP binding"/>
    <property type="evidence" value="ECO:0007669"/>
    <property type="project" value="InterPro"/>
</dbReference>
<dbReference type="PANTHER" id="PTHR32248:SF4">
    <property type="entry name" value="RNA POLYMERASE SIGMA-54 FACTOR"/>
    <property type="match status" value="1"/>
</dbReference>
<dbReference type="GO" id="GO:0016779">
    <property type="term" value="F:nucleotidyltransferase activity"/>
    <property type="evidence" value="ECO:0007669"/>
    <property type="project" value="UniProtKB-KW"/>
</dbReference>
<feature type="domain" description="RNA polymerase sigma factor 54 DNA-binding" evidence="11">
    <location>
        <begin position="429"/>
        <end position="521"/>
    </location>
</feature>
<dbReference type="Pfam" id="PF04963">
    <property type="entry name" value="Sigma54_CBD"/>
    <property type="match status" value="1"/>
</dbReference>
<dbReference type="InterPro" id="IPR007046">
    <property type="entry name" value="RNA_pol_sigma_54_core-bd"/>
</dbReference>
<comment type="similarity">
    <text evidence="1">Belongs to the sigma-54 factor family.</text>
</comment>
<dbReference type="InterPro" id="IPR038709">
    <property type="entry name" value="RpoN_core-bd_sf"/>
</dbReference>
<dbReference type="InterPro" id="IPR007634">
    <property type="entry name" value="RNA_pol_sigma_54_DNA-bd"/>
</dbReference>
<dbReference type="Pfam" id="PF00005">
    <property type="entry name" value="ABC_tran"/>
    <property type="match status" value="1"/>
</dbReference>
<evidence type="ECO:0000256" key="7">
    <source>
        <dbReference type="ARBA" id="ARBA00023125"/>
    </source>
</evidence>
<dbReference type="Pfam" id="PF00309">
    <property type="entry name" value="Sigma54_AID"/>
    <property type="match status" value="1"/>
</dbReference>
<keyword evidence="2" id="KW-0240">DNA-directed RNA polymerase</keyword>
<dbReference type="Gene3D" id="1.10.10.1330">
    <property type="entry name" value="RNA polymerase sigma-54 factor, core-binding domain"/>
    <property type="match status" value="1"/>
</dbReference>
<protein>
    <submittedName>
        <fullName evidence="13">RNA polymerase sigma-54 factor</fullName>
    </submittedName>
</protein>
<reference evidence="14" key="1">
    <citation type="journal article" date="2017" name="bioRxiv">
        <title>Comparative analysis of the genomes of Stylophora pistillata and Acropora digitifera provides evidence for extensive differences between species of corals.</title>
        <authorList>
            <person name="Voolstra C.R."/>
            <person name="Li Y."/>
            <person name="Liew Y.J."/>
            <person name="Baumgarten S."/>
            <person name="Zoccola D."/>
            <person name="Flot J.-F."/>
            <person name="Tambutte S."/>
            <person name="Allemand D."/>
            <person name="Aranda M."/>
        </authorList>
    </citation>
    <scope>NUCLEOTIDE SEQUENCE [LARGE SCALE GENOMIC DNA]</scope>
</reference>
<keyword evidence="6" id="KW-0731">Sigma factor</keyword>
<evidence type="ECO:0000256" key="9">
    <source>
        <dbReference type="SAM" id="MobiDB-lite"/>
    </source>
</evidence>
<dbReference type="NCBIfam" id="TIGR02395">
    <property type="entry name" value="rpoN_sigma"/>
    <property type="match status" value="1"/>
</dbReference>
<keyword evidence="8" id="KW-0804">Transcription</keyword>
<dbReference type="GO" id="GO:0000428">
    <property type="term" value="C:DNA-directed RNA polymerase complex"/>
    <property type="evidence" value="ECO:0007669"/>
    <property type="project" value="UniProtKB-KW"/>
</dbReference>
<dbReference type="AlphaFoldDB" id="A0A2B4R4D7"/>
<dbReference type="InterPro" id="IPR000394">
    <property type="entry name" value="RNA_pol_sigma_54"/>
</dbReference>
<evidence type="ECO:0000256" key="3">
    <source>
        <dbReference type="ARBA" id="ARBA00022679"/>
    </source>
</evidence>
<evidence type="ECO:0000256" key="6">
    <source>
        <dbReference type="ARBA" id="ARBA00023082"/>
    </source>
</evidence>
<keyword evidence="4" id="KW-0548">Nucleotidyltransferase</keyword>
<evidence type="ECO:0000313" key="14">
    <source>
        <dbReference type="Proteomes" id="UP000225706"/>
    </source>
</evidence>
<evidence type="ECO:0000313" key="13">
    <source>
        <dbReference type="EMBL" id="PFX11360.1"/>
    </source>
</evidence>
<evidence type="ECO:0000256" key="8">
    <source>
        <dbReference type="ARBA" id="ARBA00023163"/>
    </source>
</evidence>
<dbReference type="EMBL" id="LSMT01002713">
    <property type="protein sequence ID" value="PFX11360.1"/>
    <property type="molecule type" value="Genomic_DNA"/>
</dbReference>
<dbReference type="Pfam" id="PF04552">
    <property type="entry name" value="Sigma54_DBD"/>
    <property type="match status" value="1"/>
</dbReference>
<feature type="domain" description="ABC transporter" evidence="10">
    <location>
        <begin position="3"/>
        <end position="88"/>
    </location>
</feature>
<evidence type="ECO:0000256" key="1">
    <source>
        <dbReference type="ARBA" id="ARBA00008798"/>
    </source>
</evidence>
<dbReference type="PRINTS" id="PR00045">
    <property type="entry name" value="SIGMA54FCT"/>
</dbReference>
<dbReference type="SUPFAM" id="SSF52540">
    <property type="entry name" value="P-loop containing nucleoside triphosphate hydrolases"/>
    <property type="match status" value="1"/>
</dbReference>
<feature type="compositionally biased region" description="Polar residues" evidence="9">
    <location>
        <begin position="196"/>
        <end position="222"/>
    </location>
</feature>
<dbReference type="GO" id="GO:0006352">
    <property type="term" value="P:DNA-templated transcription initiation"/>
    <property type="evidence" value="ECO:0007669"/>
    <property type="project" value="InterPro"/>
</dbReference>
<organism evidence="13 14">
    <name type="scientific">Stylophora pistillata</name>
    <name type="common">Smooth cauliflower coral</name>
    <dbReference type="NCBI Taxonomy" id="50429"/>
    <lineage>
        <taxon>Eukaryota</taxon>
        <taxon>Metazoa</taxon>
        <taxon>Cnidaria</taxon>
        <taxon>Anthozoa</taxon>
        <taxon>Hexacorallia</taxon>
        <taxon>Scleractinia</taxon>
        <taxon>Astrocoeniina</taxon>
        <taxon>Pocilloporidae</taxon>
        <taxon>Stylophora</taxon>
    </lineage>
</organism>
<dbReference type="Gene3D" id="3.40.50.300">
    <property type="entry name" value="P-loop containing nucleotide triphosphate hydrolases"/>
    <property type="match status" value="1"/>
</dbReference>
<feature type="region of interest" description="Disordered" evidence="9">
    <location>
        <begin position="177"/>
        <end position="231"/>
    </location>
</feature>
<dbReference type="InterPro" id="IPR027417">
    <property type="entry name" value="P-loop_NTPase"/>
</dbReference>